<dbReference type="Pfam" id="PF25539">
    <property type="entry name" value="Bestrophin_2"/>
    <property type="match status" value="1"/>
</dbReference>
<evidence type="ECO:0000256" key="9">
    <source>
        <dbReference type="SAM" id="Phobius"/>
    </source>
</evidence>
<dbReference type="GO" id="GO:0005254">
    <property type="term" value="F:chloride channel activity"/>
    <property type="evidence" value="ECO:0007669"/>
    <property type="project" value="InterPro"/>
</dbReference>
<feature type="transmembrane region" description="Helical" evidence="9">
    <location>
        <begin position="20"/>
        <end position="37"/>
    </location>
</feature>
<keyword evidence="4 9" id="KW-0812">Transmembrane</keyword>
<evidence type="ECO:0000256" key="1">
    <source>
        <dbReference type="ARBA" id="ARBA00004651"/>
    </source>
</evidence>
<evidence type="ECO:0000256" key="8">
    <source>
        <dbReference type="ARBA" id="ARBA00034708"/>
    </source>
</evidence>
<evidence type="ECO:0000256" key="7">
    <source>
        <dbReference type="ARBA" id="ARBA00023136"/>
    </source>
</evidence>
<protein>
    <submittedName>
        <fullName evidence="10">Multidrug transporter</fullName>
    </submittedName>
</protein>
<organism evidence="10 11">
    <name type="scientific">Dyadobacter luteus</name>
    <dbReference type="NCBI Taxonomy" id="2259619"/>
    <lineage>
        <taxon>Bacteria</taxon>
        <taxon>Pseudomonadati</taxon>
        <taxon>Bacteroidota</taxon>
        <taxon>Cytophagia</taxon>
        <taxon>Cytophagales</taxon>
        <taxon>Spirosomataceae</taxon>
        <taxon>Dyadobacter</taxon>
    </lineage>
</organism>
<feature type="transmembrane region" description="Helical" evidence="9">
    <location>
        <begin position="234"/>
        <end position="252"/>
    </location>
</feature>
<comment type="similarity">
    <text evidence="8">Belongs to the anion channel-forming bestrophin (TC 1.A.46) family.</text>
</comment>
<evidence type="ECO:0000256" key="6">
    <source>
        <dbReference type="ARBA" id="ARBA00023065"/>
    </source>
</evidence>
<dbReference type="RefSeq" id="WP_115829446.1">
    <property type="nucleotide sequence ID" value="NZ_QNUL01000002.1"/>
</dbReference>
<keyword evidence="11" id="KW-1185">Reference proteome</keyword>
<dbReference type="InterPro" id="IPR044669">
    <property type="entry name" value="YneE/VCCN1/2-like"/>
</dbReference>
<evidence type="ECO:0000313" key="10">
    <source>
        <dbReference type="EMBL" id="REA63696.1"/>
    </source>
</evidence>
<keyword evidence="2" id="KW-0813">Transport</keyword>
<dbReference type="GO" id="GO:0005886">
    <property type="term" value="C:plasma membrane"/>
    <property type="evidence" value="ECO:0007669"/>
    <property type="project" value="UniProtKB-SubCell"/>
</dbReference>
<keyword evidence="6" id="KW-0406">Ion transport</keyword>
<evidence type="ECO:0000256" key="5">
    <source>
        <dbReference type="ARBA" id="ARBA00022989"/>
    </source>
</evidence>
<dbReference type="AlphaFoldDB" id="A0A3D8YH37"/>
<comment type="caution">
    <text evidence="10">The sequence shown here is derived from an EMBL/GenBank/DDBJ whole genome shotgun (WGS) entry which is preliminary data.</text>
</comment>
<comment type="subcellular location">
    <subcellularLocation>
        <location evidence="1">Cell membrane</location>
        <topology evidence="1">Multi-pass membrane protein</topology>
    </subcellularLocation>
</comment>
<keyword evidence="7 9" id="KW-0472">Membrane</keyword>
<dbReference type="EMBL" id="QNUL01000002">
    <property type="protein sequence ID" value="REA63696.1"/>
    <property type="molecule type" value="Genomic_DNA"/>
</dbReference>
<feature type="transmembrane region" description="Helical" evidence="9">
    <location>
        <begin position="43"/>
        <end position="62"/>
    </location>
</feature>
<dbReference type="PANTHER" id="PTHR33281:SF19">
    <property type="entry name" value="VOLTAGE-DEPENDENT ANION CHANNEL-FORMING PROTEIN YNEE"/>
    <property type="match status" value="1"/>
</dbReference>
<name>A0A3D8YH37_9BACT</name>
<evidence type="ECO:0000256" key="4">
    <source>
        <dbReference type="ARBA" id="ARBA00022692"/>
    </source>
</evidence>
<keyword evidence="3" id="KW-1003">Cell membrane</keyword>
<evidence type="ECO:0000313" key="11">
    <source>
        <dbReference type="Proteomes" id="UP000256373"/>
    </source>
</evidence>
<accession>A0A3D8YH37</accession>
<dbReference type="PANTHER" id="PTHR33281">
    <property type="entry name" value="UPF0187 PROTEIN YNEE"/>
    <property type="match status" value="1"/>
</dbReference>
<dbReference type="Proteomes" id="UP000256373">
    <property type="component" value="Unassembled WGS sequence"/>
</dbReference>
<evidence type="ECO:0000256" key="3">
    <source>
        <dbReference type="ARBA" id="ARBA00022475"/>
    </source>
</evidence>
<reference evidence="10 11" key="1">
    <citation type="submission" date="2018-07" db="EMBL/GenBank/DDBJ databases">
        <title>Dyadobacter roseus sp. nov., isolated from rose rhizosphere soil.</title>
        <authorList>
            <person name="Chen L."/>
        </authorList>
    </citation>
    <scope>NUCLEOTIDE SEQUENCE [LARGE SCALE GENOMIC DNA]</scope>
    <source>
        <strain evidence="10 11">RS19</strain>
    </source>
</reference>
<feature type="transmembrane region" description="Helical" evidence="9">
    <location>
        <begin position="264"/>
        <end position="282"/>
    </location>
</feature>
<keyword evidence="5 9" id="KW-1133">Transmembrane helix</keyword>
<evidence type="ECO:0000256" key="2">
    <source>
        <dbReference type="ARBA" id="ARBA00022448"/>
    </source>
</evidence>
<sequence>MNVGSHYKLIHFIPWTKEKIYKMLLISVVPTLLFYFLGWTWLAIPWVPVALLGTATAFISGFNNTQTYNRLWEARQIYGAIINNSRALSMMIKDFIRTDDKAEEKLLHKEMVYRHIAWLTALRFQLRESKSWEHVKTKSWNREYLQYYKVPEWESSLEEELKPFLSEQERQFILERKNRAVQIIALQTDQLRKLNEHGLVTDFNYVALENQFKELYDQQGKCERIKNFPYPRQFSTINVFFTNAFCALLPFGFLNEFSKIGEPFVWLTIPFSVMTGWVFMTLQQIGESTENPFEGNANDVSITQISRNIEIDLRDMLGEKDLPAPLAPMNNILM</sequence>
<proteinExistence type="inferred from homology"/>
<dbReference type="OrthoDB" id="445589at2"/>
<gene>
    <name evidence="10" type="ORF">DSL64_04485</name>
</gene>